<feature type="transmembrane region" description="Helical" evidence="7">
    <location>
        <begin position="66"/>
        <end position="88"/>
    </location>
</feature>
<dbReference type="PANTHER" id="PTHR42920">
    <property type="entry name" value="OS03G0707200 PROTEIN-RELATED"/>
    <property type="match status" value="1"/>
</dbReference>
<dbReference type="PANTHER" id="PTHR42920:SF5">
    <property type="entry name" value="EAMA DOMAIN-CONTAINING PROTEIN"/>
    <property type="match status" value="1"/>
</dbReference>
<dbReference type="OrthoDB" id="9804865at2"/>
<sequence length="286" mass="31369">MMKHKGDWLLLLAAFIGGGGFISLKYLLDWGYDPFQVIFGRFLTASVCMCLVYCKRLKRITKEEWRVGSILGALLAAMFLLMTVGLQYTTPSVNAFLVNIPAVIVPFVCWGVFRQKPNRNCFLAAGMTLFGVCCLSLTADFRLDFGAGLSLLAAVAFSLQMAFLGNLTKDCDSVHIAIVENLSTLAVMTVILMFTGWDMPPLTLPAFGNFFYAGAFCTALYFVLQSIGQQSTAPNKAAIIITTESIFAAVFSAILYGERMHFRGYLGCAVIFAAMALAEKPVQERK</sequence>
<proteinExistence type="inferred from homology"/>
<keyword evidence="4 7" id="KW-0812">Transmembrane</keyword>
<comment type="caution">
    <text evidence="9">The sequence shown here is derived from an EMBL/GenBank/DDBJ whole genome shotgun (WGS) entry which is preliminary data.</text>
</comment>
<evidence type="ECO:0000256" key="4">
    <source>
        <dbReference type="ARBA" id="ARBA00022692"/>
    </source>
</evidence>
<evidence type="ECO:0000259" key="8">
    <source>
        <dbReference type="Pfam" id="PF00892"/>
    </source>
</evidence>
<feature type="transmembrane region" description="Helical" evidence="7">
    <location>
        <begin position="236"/>
        <end position="256"/>
    </location>
</feature>
<feature type="transmembrane region" description="Helical" evidence="7">
    <location>
        <begin position="94"/>
        <end position="113"/>
    </location>
</feature>
<feature type="transmembrane region" description="Helical" evidence="7">
    <location>
        <begin position="120"/>
        <end position="139"/>
    </location>
</feature>
<evidence type="ECO:0000256" key="7">
    <source>
        <dbReference type="SAM" id="Phobius"/>
    </source>
</evidence>
<feature type="transmembrane region" description="Helical" evidence="7">
    <location>
        <begin position="203"/>
        <end position="224"/>
    </location>
</feature>
<feature type="transmembrane region" description="Helical" evidence="7">
    <location>
        <begin position="176"/>
        <end position="197"/>
    </location>
</feature>
<evidence type="ECO:0000256" key="1">
    <source>
        <dbReference type="ARBA" id="ARBA00004651"/>
    </source>
</evidence>
<evidence type="ECO:0000256" key="6">
    <source>
        <dbReference type="ARBA" id="ARBA00023136"/>
    </source>
</evidence>
<dbReference type="GeneID" id="86193258"/>
<dbReference type="InterPro" id="IPR037185">
    <property type="entry name" value="EmrE-like"/>
</dbReference>
<evidence type="ECO:0000313" key="9">
    <source>
        <dbReference type="EMBL" id="GCB28596.1"/>
    </source>
</evidence>
<feature type="transmembrane region" description="Helical" evidence="7">
    <location>
        <begin position="7"/>
        <end position="28"/>
    </location>
</feature>
<keyword evidence="6 7" id="KW-0472">Membrane</keyword>
<feature type="transmembrane region" description="Helical" evidence="7">
    <location>
        <begin position="34"/>
        <end position="54"/>
    </location>
</feature>
<name>A0A401LAN6_9FIRM</name>
<keyword evidence="5 7" id="KW-1133">Transmembrane helix</keyword>
<feature type="domain" description="EamA" evidence="8">
    <location>
        <begin position="5"/>
        <end position="136"/>
    </location>
</feature>
<evidence type="ECO:0000313" key="10">
    <source>
        <dbReference type="Proteomes" id="UP000287361"/>
    </source>
</evidence>
<feature type="transmembrane region" description="Helical" evidence="7">
    <location>
        <begin position="145"/>
        <end position="164"/>
    </location>
</feature>
<evidence type="ECO:0000256" key="2">
    <source>
        <dbReference type="ARBA" id="ARBA00007362"/>
    </source>
</evidence>
<dbReference type="GO" id="GO:0005886">
    <property type="term" value="C:plasma membrane"/>
    <property type="evidence" value="ECO:0007669"/>
    <property type="project" value="UniProtKB-SubCell"/>
</dbReference>
<dbReference type="RefSeq" id="WP_016407193.1">
    <property type="nucleotide sequence ID" value="NZ_DAVZTY010000020.1"/>
</dbReference>
<comment type="subcellular location">
    <subcellularLocation>
        <location evidence="1">Cell membrane</location>
        <topology evidence="1">Multi-pass membrane protein</topology>
    </subcellularLocation>
</comment>
<gene>
    <name evidence="9" type="ORF">KGMB03357_02570</name>
</gene>
<keyword evidence="10" id="KW-1185">Reference proteome</keyword>
<reference evidence="9 10" key="1">
    <citation type="submission" date="2018-10" db="EMBL/GenBank/DDBJ databases">
        <title>Draft Genome Sequence of Anaerotignum sp. KCTC 15736.</title>
        <authorList>
            <person name="Choi S.H."/>
            <person name="Kim J.S."/>
            <person name="Kang S.W."/>
            <person name="Lee J.S."/>
            <person name="Park S.H."/>
        </authorList>
    </citation>
    <scope>NUCLEOTIDE SEQUENCE [LARGE SCALE GENOMIC DNA]</scope>
    <source>
        <strain evidence="9 10">KCTC 15736</strain>
    </source>
</reference>
<dbReference type="InterPro" id="IPR000620">
    <property type="entry name" value="EamA_dom"/>
</dbReference>
<organism evidence="9 10">
    <name type="scientific">Anaerotignum faecicola</name>
    <dbReference type="NCBI Taxonomy" id="2358141"/>
    <lineage>
        <taxon>Bacteria</taxon>
        <taxon>Bacillati</taxon>
        <taxon>Bacillota</taxon>
        <taxon>Clostridia</taxon>
        <taxon>Lachnospirales</taxon>
        <taxon>Anaerotignaceae</taxon>
        <taxon>Anaerotignum</taxon>
    </lineage>
</organism>
<dbReference type="SUPFAM" id="SSF103481">
    <property type="entry name" value="Multidrug resistance efflux transporter EmrE"/>
    <property type="match status" value="2"/>
</dbReference>
<dbReference type="InterPro" id="IPR051258">
    <property type="entry name" value="Diverse_Substrate_Transporter"/>
</dbReference>
<dbReference type="Proteomes" id="UP000287361">
    <property type="component" value="Unassembled WGS sequence"/>
</dbReference>
<protein>
    <submittedName>
        <fullName evidence="9">Membrane protein</fullName>
    </submittedName>
</protein>
<dbReference type="AlphaFoldDB" id="A0A401LAN6"/>
<evidence type="ECO:0000256" key="5">
    <source>
        <dbReference type="ARBA" id="ARBA00022989"/>
    </source>
</evidence>
<dbReference type="Pfam" id="PF00892">
    <property type="entry name" value="EamA"/>
    <property type="match status" value="2"/>
</dbReference>
<feature type="transmembrane region" description="Helical" evidence="7">
    <location>
        <begin position="262"/>
        <end position="278"/>
    </location>
</feature>
<evidence type="ECO:0000256" key="3">
    <source>
        <dbReference type="ARBA" id="ARBA00022475"/>
    </source>
</evidence>
<keyword evidence="3" id="KW-1003">Cell membrane</keyword>
<accession>A0A401LAN6</accession>
<feature type="domain" description="EamA" evidence="8">
    <location>
        <begin position="145"/>
        <end position="277"/>
    </location>
</feature>
<dbReference type="EMBL" id="BHVZ01000001">
    <property type="protein sequence ID" value="GCB28596.1"/>
    <property type="molecule type" value="Genomic_DNA"/>
</dbReference>
<comment type="similarity">
    <text evidence="2">Belongs to the EamA transporter family.</text>
</comment>